<keyword evidence="2" id="KW-0805">Transcription regulation</keyword>
<feature type="compositionally biased region" description="Basic and acidic residues" evidence="7">
    <location>
        <begin position="377"/>
        <end position="409"/>
    </location>
</feature>
<feature type="domain" description="BZIP" evidence="8">
    <location>
        <begin position="63"/>
        <end position="106"/>
    </location>
</feature>
<reference evidence="9 10" key="1">
    <citation type="journal article" date="2020" name="ISME J.">
        <title>Uncovering the hidden diversity of litter-decomposition mechanisms in mushroom-forming fungi.</title>
        <authorList>
            <person name="Floudas D."/>
            <person name="Bentzer J."/>
            <person name="Ahren D."/>
            <person name="Johansson T."/>
            <person name="Persson P."/>
            <person name="Tunlid A."/>
        </authorList>
    </citation>
    <scope>NUCLEOTIDE SEQUENCE [LARGE SCALE GENOMIC DNA]</scope>
    <source>
        <strain evidence="9 10">CBS 101986</strain>
    </source>
</reference>
<keyword evidence="3" id="KW-0238">DNA-binding</keyword>
<feature type="compositionally biased region" description="Basic and acidic residues" evidence="7">
    <location>
        <begin position="23"/>
        <end position="45"/>
    </location>
</feature>
<keyword evidence="4" id="KW-0804">Transcription</keyword>
<comment type="caution">
    <text evidence="9">The sequence shown here is derived from an EMBL/GenBank/DDBJ whole genome shotgun (WGS) entry which is preliminary data.</text>
</comment>
<gene>
    <name evidence="9" type="ORF">D9619_011667</name>
</gene>
<accession>A0A8H5BUK7</accession>
<feature type="compositionally biased region" description="Polar residues" evidence="7">
    <location>
        <begin position="46"/>
        <end position="62"/>
    </location>
</feature>
<evidence type="ECO:0000256" key="1">
    <source>
        <dbReference type="ARBA" id="ARBA00022843"/>
    </source>
</evidence>
<evidence type="ECO:0000256" key="2">
    <source>
        <dbReference type="ARBA" id="ARBA00023015"/>
    </source>
</evidence>
<feature type="region of interest" description="Disordered" evidence="7">
    <location>
        <begin position="290"/>
        <end position="309"/>
    </location>
</feature>
<dbReference type="SUPFAM" id="SSF57959">
    <property type="entry name" value="Leucine zipper domain"/>
    <property type="match status" value="1"/>
</dbReference>
<dbReference type="GO" id="GO:0005634">
    <property type="term" value="C:nucleus"/>
    <property type="evidence" value="ECO:0007669"/>
    <property type="project" value="TreeGrafter"/>
</dbReference>
<evidence type="ECO:0000259" key="8">
    <source>
        <dbReference type="PROSITE" id="PS50217"/>
    </source>
</evidence>
<dbReference type="InterPro" id="IPR004827">
    <property type="entry name" value="bZIP"/>
</dbReference>
<evidence type="ECO:0000313" key="9">
    <source>
        <dbReference type="EMBL" id="KAF5328793.1"/>
    </source>
</evidence>
<dbReference type="SMART" id="SM00338">
    <property type="entry name" value="BRLZ"/>
    <property type="match status" value="1"/>
</dbReference>
<proteinExistence type="predicted"/>
<feature type="compositionally biased region" description="Polar residues" evidence="7">
    <location>
        <begin position="1"/>
        <end position="10"/>
    </location>
</feature>
<evidence type="ECO:0000313" key="10">
    <source>
        <dbReference type="Proteomes" id="UP000567179"/>
    </source>
</evidence>
<evidence type="ECO:0000256" key="3">
    <source>
        <dbReference type="ARBA" id="ARBA00023125"/>
    </source>
</evidence>
<keyword evidence="10" id="KW-1185">Reference proteome</keyword>
<feature type="region of interest" description="Disordered" evidence="7">
    <location>
        <begin position="227"/>
        <end position="262"/>
    </location>
</feature>
<sequence>MSFINPSSLNFHPPSPAPSSSYTHDDDDHDEQPSRKRQRTSKDTASESAAGSDASQQPLSLSDQRKEARAHRNRIAAQNSRDRRKAQFGFLEARVAELEAENRALRAGLVPVVAHQAAPVPAPPPPAQEPLTAYASLAVALEDRLRAEREHARERENQELRERIRTLEQGWEAVVKALTAQGLPAVLSLPASTPSSAPAPVQTSAAFFPSPAPPVVITINNFNNNQGSIAGRHRFRANTQRTRRSRDHSPSSTDGDHRGAFIGSLGVPAAGGSQDVFSVNRVPGSIVGRLNTSDAANTTTHGTASVPTSAPAQKPEALLAQLQQLAAATTSGAGGVSPTAGGDAAMEALFREILASPRAGQAVVPTTVAAAPVAVSSEEHAEKETSEEETKTDIETTKTETAQEQHEREVGEWATEIEVQRLLEFGSGAYGDLATMGFDMDMNLPVDLGMDMPLDLGMAMDMDMSGFDFDLSGVSVSPEMDLLGMYTAAATATAT</sequence>
<protein>
    <recommendedName>
        <fullName evidence="6">X-box-binding protein 1</fullName>
    </recommendedName>
</protein>
<keyword evidence="5" id="KW-0539">Nucleus</keyword>
<dbReference type="EMBL" id="JAACJJ010000003">
    <property type="protein sequence ID" value="KAF5328793.1"/>
    <property type="molecule type" value="Genomic_DNA"/>
</dbReference>
<keyword evidence="1" id="KW-0832">Ubl conjugation</keyword>
<evidence type="ECO:0000256" key="7">
    <source>
        <dbReference type="SAM" id="MobiDB-lite"/>
    </source>
</evidence>
<dbReference type="Pfam" id="PF00170">
    <property type="entry name" value="bZIP_1"/>
    <property type="match status" value="1"/>
</dbReference>
<dbReference type="OrthoDB" id="3071373at2759"/>
<dbReference type="InterPro" id="IPR052470">
    <property type="entry name" value="ER_Stress-Reg_TF"/>
</dbReference>
<dbReference type="GO" id="GO:0000977">
    <property type="term" value="F:RNA polymerase II transcription regulatory region sequence-specific DNA binding"/>
    <property type="evidence" value="ECO:0007669"/>
    <property type="project" value="TreeGrafter"/>
</dbReference>
<feature type="region of interest" description="Disordered" evidence="7">
    <location>
        <begin position="374"/>
        <end position="409"/>
    </location>
</feature>
<evidence type="ECO:0000256" key="4">
    <source>
        <dbReference type="ARBA" id="ARBA00023163"/>
    </source>
</evidence>
<dbReference type="AlphaFoldDB" id="A0A8H5BUK7"/>
<dbReference type="Proteomes" id="UP000567179">
    <property type="component" value="Unassembled WGS sequence"/>
</dbReference>
<feature type="compositionally biased region" description="Polar residues" evidence="7">
    <location>
        <begin position="290"/>
        <end position="308"/>
    </location>
</feature>
<name>A0A8H5BUK7_9AGAR</name>
<feature type="region of interest" description="Disordered" evidence="7">
    <location>
        <begin position="1"/>
        <end position="83"/>
    </location>
</feature>
<dbReference type="CDD" id="cd14812">
    <property type="entry name" value="bZIP_u3"/>
    <property type="match status" value="1"/>
</dbReference>
<evidence type="ECO:0000256" key="6">
    <source>
        <dbReference type="ARBA" id="ARBA00040165"/>
    </source>
</evidence>
<dbReference type="PANTHER" id="PTHR46542">
    <property type="entry name" value="X-BOX BINDING PROTEIN 1"/>
    <property type="match status" value="1"/>
</dbReference>
<dbReference type="Gene3D" id="1.20.5.170">
    <property type="match status" value="1"/>
</dbReference>
<dbReference type="PROSITE" id="PS00036">
    <property type="entry name" value="BZIP_BASIC"/>
    <property type="match status" value="1"/>
</dbReference>
<evidence type="ECO:0000256" key="5">
    <source>
        <dbReference type="ARBA" id="ARBA00023242"/>
    </source>
</evidence>
<dbReference type="GO" id="GO:0000981">
    <property type="term" value="F:DNA-binding transcription factor activity, RNA polymerase II-specific"/>
    <property type="evidence" value="ECO:0007669"/>
    <property type="project" value="TreeGrafter"/>
</dbReference>
<dbReference type="PANTHER" id="PTHR46542:SF1">
    <property type="entry name" value="X-BOX BINDING PROTEIN 1"/>
    <property type="match status" value="1"/>
</dbReference>
<dbReference type="PROSITE" id="PS50217">
    <property type="entry name" value="BZIP"/>
    <property type="match status" value="1"/>
</dbReference>
<organism evidence="9 10">
    <name type="scientific">Psilocybe cf. subviscida</name>
    <dbReference type="NCBI Taxonomy" id="2480587"/>
    <lineage>
        <taxon>Eukaryota</taxon>
        <taxon>Fungi</taxon>
        <taxon>Dikarya</taxon>
        <taxon>Basidiomycota</taxon>
        <taxon>Agaricomycotina</taxon>
        <taxon>Agaricomycetes</taxon>
        <taxon>Agaricomycetidae</taxon>
        <taxon>Agaricales</taxon>
        <taxon>Agaricineae</taxon>
        <taxon>Strophariaceae</taxon>
        <taxon>Psilocybe</taxon>
    </lineage>
</organism>
<dbReference type="InterPro" id="IPR046347">
    <property type="entry name" value="bZIP_sf"/>
</dbReference>
<feature type="compositionally biased region" description="Basic residues" evidence="7">
    <location>
        <begin position="231"/>
        <end position="246"/>
    </location>
</feature>